<gene>
    <name evidence="2" type="ORF">KVV02_003311</name>
</gene>
<evidence type="ECO:0000313" key="2">
    <source>
        <dbReference type="EMBL" id="KAG9322371.1"/>
    </source>
</evidence>
<dbReference type="EMBL" id="JAIFTL010000150">
    <property type="protein sequence ID" value="KAG9322371.1"/>
    <property type="molecule type" value="Genomic_DNA"/>
</dbReference>
<sequence length="180" mass="20324">MGSEAKLNVVRIDPDSELVCLILPPKGELIGDTETTGHVQCTDGKPKLLPDSFFVTKHFKTTDTYVQAWGLMDDDSVGLIKTDGGGQYDTHLDSGHNDAPGYKVFVELLEPDSRRWCIRFCKERGDDCNMRDSTDGCEGALGITHWPEAHERDEKDDRHHKHHHDDDDDDDDDEDDENND</sequence>
<protein>
    <submittedName>
        <fullName evidence="2">Uncharacterized protein</fullName>
    </submittedName>
</protein>
<organism evidence="2 3">
    <name type="scientific">Mortierella alpina</name>
    <name type="common">Oleaginous fungus</name>
    <name type="synonym">Mortierella renispora</name>
    <dbReference type="NCBI Taxonomy" id="64518"/>
    <lineage>
        <taxon>Eukaryota</taxon>
        <taxon>Fungi</taxon>
        <taxon>Fungi incertae sedis</taxon>
        <taxon>Mucoromycota</taxon>
        <taxon>Mortierellomycotina</taxon>
        <taxon>Mortierellomycetes</taxon>
        <taxon>Mortierellales</taxon>
        <taxon>Mortierellaceae</taxon>
        <taxon>Mortierella</taxon>
    </lineage>
</organism>
<feature type="compositionally biased region" description="Acidic residues" evidence="1">
    <location>
        <begin position="166"/>
        <end position="180"/>
    </location>
</feature>
<comment type="caution">
    <text evidence="2">The sequence shown here is derived from an EMBL/GenBank/DDBJ whole genome shotgun (WGS) entry which is preliminary data.</text>
</comment>
<feature type="compositionally biased region" description="Basic and acidic residues" evidence="1">
    <location>
        <begin position="148"/>
        <end position="157"/>
    </location>
</feature>
<evidence type="ECO:0000313" key="3">
    <source>
        <dbReference type="Proteomes" id="UP000717515"/>
    </source>
</evidence>
<dbReference type="Proteomes" id="UP000717515">
    <property type="component" value="Unassembled WGS sequence"/>
</dbReference>
<feature type="region of interest" description="Disordered" evidence="1">
    <location>
        <begin position="148"/>
        <end position="180"/>
    </location>
</feature>
<proteinExistence type="predicted"/>
<name>A0A9P8CXH8_MORAP</name>
<evidence type="ECO:0000256" key="1">
    <source>
        <dbReference type="SAM" id="MobiDB-lite"/>
    </source>
</evidence>
<accession>A0A9P8CXH8</accession>
<dbReference type="AlphaFoldDB" id="A0A9P8CXH8"/>
<reference evidence="2" key="1">
    <citation type="submission" date="2021-07" db="EMBL/GenBank/DDBJ databases">
        <title>Draft genome of Mortierella alpina, strain LL118, isolated from an aspen leaf litter sample.</title>
        <authorList>
            <person name="Yang S."/>
            <person name="Vinatzer B.A."/>
        </authorList>
    </citation>
    <scope>NUCLEOTIDE SEQUENCE</scope>
    <source>
        <strain evidence="2">LL118</strain>
    </source>
</reference>